<evidence type="ECO:0000259" key="15">
    <source>
        <dbReference type="PROSITE" id="PS50873"/>
    </source>
</evidence>
<reference evidence="16" key="1">
    <citation type="submission" date="2012-03" db="EMBL/GenBank/DDBJ databases">
        <authorList>
            <person name="Yu C."/>
            <person name="Chi Y.J."/>
        </authorList>
    </citation>
    <scope>NUCLEOTIDE SEQUENCE</scope>
    <source>
        <strain evidence="16">CB1</strain>
    </source>
</reference>
<keyword evidence="13" id="KW-1015">Disulfide bond</keyword>
<dbReference type="InterPro" id="IPR024589">
    <property type="entry name" value="Ligninase_C"/>
</dbReference>
<dbReference type="GO" id="GO:0046274">
    <property type="term" value="P:lignin catabolic process"/>
    <property type="evidence" value="ECO:0007669"/>
    <property type="project" value="UniProtKB-KW"/>
</dbReference>
<dbReference type="GO" id="GO:0042744">
    <property type="term" value="P:hydrogen peroxide catabolic process"/>
    <property type="evidence" value="ECO:0007669"/>
    <property type="project" value="TreeGrafter"/>
</dbReference>
<feature type="binding site" evidence="11">
    <location>
        <position position="73"/>
    </location>
    <ligand>
        <name>Ca(2+)</name>
        <dbReference type="ChEBI" id="CHEBI:29108"/>
        <label>1</label>
    </ligand>
</feature>
<dbReference type="PROSITE" id="PS00436">
    <property type="entry name" value="PEROXIDASE_2"/>
    <property type="match status" value="1"/>
</dbReference>
<dbReference type="SUPFAM" id="SSF48113">
    <property type="entry name" value="Heme-dependent peroxidases"/>
    <property type="match status" value="1"/>
</dbReference>
<dbReference type="GO" id="GO:0034599">
    <property type="term" value="P:cellular response to oxidative stress"/>
    <property type="evidence" value="ECO:0007669"/>
    <property type="project" value="InterPro"/>
</dbReference>
<keyword evidence="9" id="KW-0439">Lignin degradation</keyword>
<dbReference type="PANTHER" id="PTHR31356:SF66">
    <property type="entry name" value="CATALASE-PEROXIDASE"/>
    <property type="match status" value="1"/>
</dbReference>
<feature type="disulfide bond" evidence="13">
    <location>
        <begin position="28"/>
        <end position="40"/>
    </location>
</feature>
<evidence type="ECO:0000256" key="7">
    <source>
        <dbReference type="ARBA" id="ARBA00023004"/>
    </source>
</evidence>
<dbReference type="PROSITE" id="PS50873">
    <property type="entry name" value="PEROXIDASE_4"/>
    <property type="match status" value="1"/>
</dbReference>
<feature type="binding site" evidence="11">
    <location>
        <position position="201"/>
    </location>
    <ligand>
        <name>Ca(2+)</name>
        <dbReference type="ChEBI" id="CHEBI:29108"/>
        <label>2</label>
    </ligand>
</feature>
<feature type="active site" description="Proton acceptor" evidence="10">
    <location>
        <position position="72"/>
    </location>
</feature>
<evidence type="ECO:0000256" key="6">
    <source>
        <dbReference type="ARBA" id="ARBA00023002"/>
    </source>
</evidence>
<evidence type="ECO:0000256" key="4">
    <source>
        <dbReference type="ARBA" id="ARBA00022723"/>
    </source>
</evidence>
<dbReference type="PANTHER" id="PTHR31356">
    <property type="entry name" value="THYLAKOID LUMENAL 29 KDA PROTEIN, CHLOROPLASTIC-RELATED"/>
    <property type="match status" value="1"/>
</dbReference>
<keyword evidence="7 11" id="KW-0408">Iron</keyword>
<dbReference type="CDD" id="cd00692">
    <property type="entry name" value="ligninase"/>
    <property type="match status" value="1"/>
</dbReference>
<keyword evidence="3 11" id="KW-0349">Heme</keyword>
<dbReference type="Gene3D" id="1.10.420.10">
    <property type="entry name" value="Peroxidase, domain 2"/>
    <property type="match status" value="1"/>
</dbReference>
<dbReference type="GO" id="GO:0020037">
    <property type="term" value="F:heme binding"/>
    <property type="evidence" value="ECO:0007669"/>
    <property type="project" value="UniProtKB-UniRule"/>
</dbReference>
<sequence length="363" mass="38291">MAFKSIFAIVALAAVAFAAPGHNGRVSCGHGRKASNAVCCKWFDVLDDIQTNLFDGGECGEEVHESLRLTFHDAIGFSLSAQRQGKFGGGGADGSIMAFSEIETNFHANGGIDEIVEAQRPFALKHQVSFGDFIQFAGAVGVSNCAGGPRLQFLAGRSNFSLPAPDLTVPEPSDPTDKIFARMGDAGFSPNEVVDLLISHSVAAQDHVDPTIPGTPFDSTPGSFDAQFFVETLLKGTLFPGNGSNVGEVQSPLQGEFRLQSDFEIARDPRSACEWQSFITNHSLMVAKFEAVMAKLAVLGQNPRALVDCSEVIPAPSTSKAQVAKLPAGKTLKDIEHSCRATPFPVISADPGPATTVAPVPSS</sequence>
<keyword evidence="2 14" id="KW-0575">Peroxidase</keyword>
<evidence type="ECO:0000256" key="1">
    <source>
        <dbReference type="ARBA" id="ARBA00006089"/>
    </source>
</evidence>
<dbReference type="EMBL" id="JQ782578">
    <property type="protein sequence ID" value="AFK91528.1"/>
    <property type="molecule type" value="Genomic_DNA"/>
</dbReference>
<evidence type="ECO:0000313" key="16">
    <source>
        <dbReference type="EMBL" id="AFK91528.1"/>
    </source>
</evidence>
<comment type="cofactor">
    <cofactor evidence="11 14">
        <name>Ca(2+)</name>
        <dbReference type="ChEBI" id="CHEBI:29108"/>
    </cofactor>
    <text evidence="11 14">Binds 2 calcium ions per subunit.</text>
</comment>
<dbReference type="AlphaFoldDB" id="I3W7E8"/>
<evidence type="ECO:0000256" key="11">
    <source>
        <dbReference type="PIRSR" id="PIRSR601621-2"/>
    </source>
</evidence>
<gene>
    <name evidence="16" type="primary">mnp1</name>
</gene>
<dbReference type="InterPro" id="IPR002016">
    <property type="entry name" value="Haem_peroxidase"/>
</dbReference>
<dbReference type="GO" id="GO:0046872">
    <property type="term" value="F:metal ion binding"/>
    <property type="evidence" value="ECO:0007669"/>
    <property type="project" value="UniProtKB-UniRule"/>
</dbReference>
<dbReference type="GO" id="GO:0000302">
    <property type="term" value="P:response to reactive oxygen species"/>
    <property type="evidence" value="ECO:0007669"/>
    <property type="project" value="TreeGrafter"/>
</dbReference>
<feature type="binding site" description="axial binding residue" evidence="11">
    <location>
        <position position="200"/>
    </location>
    <ligand>
        <name>heme b</name>
        <dbReference type="ChEBI" id="CHEBI:60344"/>
    </ligand>
    <ligandPart>
        <name>Fe</name>
        <dbReference type="ChEBI" id="CHEBI:18248"/>
    </ligandPart>
</feature>
<name>I3W7E8_CERUI</name>
<dbReference type="Pfam" id="PF00141">
    <property type="entry name" value="peroxidase"/>
    <property type="match status" value="1"/>
</dbReference>
<evidence type="ECO:0000256" key="10">
    <source>
        <dbReference type="PIRSR" id="PIRSR601621-1"/>
    </source>
</evidence>
<evidence type="ECO:0000256" key="3">
    <source>
        <dbReference type="ARBA" id="ARBA00022617"/>
    </source>
</evidence>
<feature type="binding site" evidence="11">
    <location>
        <position position="220"/>
    </location>
    <ligand>
        <name>Ca(2+)</name>
        <dbReference type="ChEBI" id="CHEBI:29108"/>
        <label>2</label>
    </ligand>
</feature>
<feature type="domain" description="Plant heme peroxidase family profile" evidence="15">
    <location>
        <begin position="67"/>
        <end position="343"/>
    </location>
</feature>
<keyword evidence="5 14" id="KW-0732">Signal</keyword>
<keyword evidence="6 14" id="KW-0560">Oxidoreductase</keyword>
<evidence type="ECO:0000256" key="14">
    <source>
        <dbReference type="RuleBase" id="RU363051"/>
    </source>
</evidence>
<evidence type="ECO:0000256" key="2">
    <source>
        <dbReference type="ARBA" id="ARBA00022559"/>
    </source>
</evidence>
<comment type="cofactor">
    <cofactor evidence="11">
        <name>heme b</name>
        <dbReference type="ChEBI" id="CHEBI:60344"/>
    </cofactor>
    <text evidence="11">Binds 1 heme b (iron(II)-protoporphyrin IX) group per subunit.</text>
</comment>
<evidence type="ECO:0000256" key="12">
    <source>
        <dbReference type="PIRSR" id="PIRSR601621-3"/>
    </source>
</evidence>
<keyword evidence="11 14" id="KW-0106">Calcium</keyword>
<dbReference type="Pfam" id="PF11895">
    <property type="entry name" value="Peroxidase_ext"/>
    <property type="match status" value="1"/>
</dbReference>
<feature type="binding site" evidence="11">
    <location>
        <position position="93"/>
    </location>
    <ligand>
        <name>Ca(2+)</name>
        <dbReference type="ChEBI" id="CHEBI:29108"/>
        <label>1</label>
    </ligand>
</feature>
<keyword evidence="8" id="KW-0325">Glycoprotein</keyword>
<keyword evidence="4 11" id="KW-0479">Metal-binding</keyword>
<feature type="binding site" evidence="11">
    <location>
        <position position="91"/>
    </location>
    <ligand>
        <name>Ca(2+)</name>
        <dbReference type="ChEBI" id="CHEBI:29108"/>
        <label>1</label>
    </ligand>
</feature>
<feature type="signal peptide" evidence="14">
    <location>
        <begin position="1"/>
        <end position="18"/>
    </location>
</feature>
<feature type="chain" id="PRO_5007362955" description="Peroxidase" evidence="14">
    <location>
        <begin position="19"/>
        <end position="363"/>
    </location>
</feature>
<accession>I3W7E8</accession>
<dbReference type="InterPro" id="IPR019794">
    <property type="entry name" value="Peroxidases_AS"/>
</dbReference>
<dbReference type="EC" id="1.11.1.-" evidence="14"/>
<feature type="binding site" evidence="11">
    <location>
        <position position="218"/>
    </location>
    <ligand>
        <name>Ca(2+)</name>
        <dbReference type="ChEBI" id="CHEBI:29108"/>
        <label>2</label>
    </ligand>
</feature>
<dbReference type="InterPro" id="IPR010255">
    <property type="entry name" value="Haem_peroxidase_sf"/>
</dbReference>
<protein>
    <recommendedName>
        <fullName evidence="14">Peroxidase</fullName>
        <ecNumber evidence="14">1.11.1.-</ecNumber>
    </recommendedName>
</protein>
<evidence type="ECO:0000256" key="8">
    <source>
        <dbReference type="ARBA" id="ARBA00023180"/>
    </source>
</evidence>
<feature type="disulfide bond" evidence="13">
    <location>
        <begin position="59"/>
        <end position="145"/>
    </location>
</feature>
<dbReference type="InterPro" id="IPR001621">
    <property type="entry name" value="Ligninase"/>
</dbReference>
<dbReference type="InterPro" id="IPR044831">
    <property type="entry name" value="Ccp1-like"/>
</dbReference>
<evidence type="ECO:0000256" key="5">
    <source>
        <dbReference type="ARBA" id="ARBA00022729"/>
    </source>
</evidence>
<dbReference type="GO" id="GO:0004601">
    <property type="term" value="F:peroxidase activity"/>
    <property type="evidence" value="ECO:0007669"/>
    <property type="project" value="UniProtKB-KW"/>
</dbReference>
<dbReference type="PRINTS" id="PR00462">
    <property type="entry name" value="LIGNINASE"/>
</dbReference>
<feature type="site" description="Transition state stabilizer" evidence="12">
    <location>
        <position position="68"/>
    </location>
</feature>
<feature type="binding site" evidence="11">
    <location>
        <position position="225"/>
    </location>
    <ligand>
        <name>Ca(2+)</name>
        <dbReference type="ChEBI" id="CHEBI:29108"/>
        <label>2</label>
    </ligand>
</feature>
<feature type="disulfide bond" evidence="13">
    <location>
        <begin position="273"/>
        <end position="339"/>
    </location>
</feature>
<dbReference type="Gene3D" id="1.10.520.10">
    <property type="match status" value="1"/>
</dbReference>
<organism evidence="16">
    <name type="scientific">Cerrena unicolor</name>
    <name type="common">Canker rot fungus</name>
    <name type="synonym">Daedalea unicolor</name>
    <dbReference type="NCBI Taxonomy" id="90312"/>
    <lineage>
        <taxon>Eukaryota</taxon>
        <taxon>Fungi</taxon>
        <taxon>Dikarya</taxon>
        <taxon>Basidiomycota</taxon>
        <taxon>Agaricomycotina</taxon>
        <taxon>Agaricomycetes</taxon>
        <taxon>Polyporales</taxon>
        <taxon>Cerrenaceae</taxon>
        <taxon>Cerrena</taxon>
    </lineage>
</organism>
<evidence type="ECO:0000256" key="9">
    <source>
        <dbReference type="ARBA" id="ARBA00023185"/>
    </source>
</evidence>
<dbReference type="PRINTS" id="PR00458">
    <property type="entry name" value="PEROXIDASE"/>
</dbReference>
<feature type="binding site" evidence="11">
    <location>
        <position position="95"/>
    </location>
    <ligand>
        <name>Ca(2+)</name>
        <dbReference type="ChEBI" id="CHEBI:29108"/>
        <label>1</label>
    </ligand>
</feature>
<dbReference type="EMBL" id="JQ782579">
    <property type="protein sequence ID" value="AFK91529.1"/>
    <property type="molecule type" value="mRNA"/>
</dbReference>
<evidence type="ECO:0000256" key="13">
    <source>
        <dbReference type="PIRSR" id="PIRSR601621-4"/>
    </source>
</evidence>
<feature type="disulfide bond" evidence="13">
    <location>
        <begin position="39"/>
        <end position="309"/>
    </location>
</feature>
<proteinExistence type="evidence at transcript level"/>
<comment type="similarity">
    <text evidence="1 14">Belongs to the peroxidase family. Ligninase subfamily.</text>
</comment>